<organism evidence="7 8">
    <name type="scientific">Pedosphaera parvula (strain Ellin514)</name>
    <dbReference type="NCBI Taxonomy" id="320771"/>
    <lineage>
        <taxon>Bacteria</taxon>
        <taxon>Pseudomonadati</taxon>
        <taxon>Verrucomicrobiota</taxon>
        <taxon>Pedosphaerae</taxon>
        <taxon>Pedosphaerales</taxon>
        <taxon>Pedosphaeraceae</taxon>
        <taxon>Pedosphaera</taxon>
    </lineage>
</organism>
<accession>B9XQ56</accession>
<feature type="transmembrane region" description="Helical" evidence="5">
    <location>
        <begin position="504"/>
        <end position="526"/>
    </location>
</feature>
<comment type="caution">
    <text evidence="7">The sequence shown here is derived from an EMBL/GenBank/DDBJ whole genome shotgun (WGS) entry which is preliminary data.</text>
</comment>
<evidence type="ECO:0000256" key="1">
    <source>
        <dbReference type="ARBA" id="ARBA00004141"/>
    </source>
</evidence>
<feature type="transmembrane region" description="Helical" evidence="5">
    <location>
        <begin position="62"/>
        <end position="82"/>
    </location>
</feature>
<feature type="transmembrane region" description="Helical" evidence="5">
    <location>
        <begin position="191"/>
        <end position="213"/>
    </location>
</feature>
<feature type="transmembrane region" description="Helical" evidence="5">
    <location>
        <begin position="114"/>
        <end position="135"/>
    </location>
</feature>
<feature type="transmembrane region" description="Helical" evidence="5">
    <location>
        <begin position="538"/>
        <end position="560"/>
    </location>
</feature>
<keyword evidence="4 5" id="KW-0472">Membrane</keyword>
<evidence type="ECO:0000256" key="4">
    <source>
        <dbReference type="ARBA" id="ARBA00023136"/>
    </source>
</evidence>
<dbReference type="RefSeq" id="WP_007417942.1">
    <property type="nucleotide sequence ID" value="NZ_ABOX02000051.1"/>
</dbReference>
<proteinExistence type="predicted"/>
<evidence type="ECO:0000256" key="3">
    <source>
        <dbReference type="ARBA" id="ARBA00022989"/>
    </source>
</evidence>
<dbReference type="Gene3D" id="1.20.1250.20">
    <property type="entry name" value="MFS general substrate transporter like domains"/>
    <property type="match status" value="2"/>
</dbReference>
<dbReference type="PROSITE" id="PS50850">
    <property type="entry name" value="MFS"/>
    <property type="match status" value="1"/>
</dbReference>
<evidence type="ECO:0000259" key="6">
    <source>
        <dbReference type="PROSITE" id="PS50850"/>
    </source>
</evidence>
<gene>
    <name evidence="7" type="ORF">Cflav_PD1197</name>
</gene>
<dbReference type="InterPro" id="IPR036259">
    <property type="entry name" value="MFS_trans_sf"/>
</dbReference>
<feature type="transmembrane region" description="Helical" evidence="5">
    <location>
        <begin position="441"/>
        <end position="460"/>
    </location>
</feature>
<evidence type="ECO:0000256" key="2">
    <source>
        <dbReference type="ARBA" id="ARBA00022692"/>
    </source>
</evidence>
<dbReference type="STRING" id="320771.Cflav_PD1197"/>
<sequence length="581" mass="63169">MTSESPSRFTITQWLVIIIASIGFLFDTYELLMTPLVGVPAIAELLQVPANNPLVTKWMGNILWLSALCGGVFGLLGGWLIDRFGRKRIMVASILVYSLSPFAAAFSTSLGMFVFFRCLTFIGVCVEFVAAITWLAELFPQKRRKEIVLGSTQAFASLGGLLVTGINAWIITRANTLPTLPLPDIFNGHAAWRYALMTGILPAIPIMVLLPFVPESQTWREKKQAGTLKRPSFGALFAPELRRVTLVTALLSACAYAAAFGALQLTPLRVAPGLPELAEQRKALKPLQDDARKLNTDLLAALPAFHQALSDVPGLEELTVQRGRTRTQIRSAKKTIDNPDADEVQKTTAKAQLATLGAHISQLDTNLTELTQSKPEAKKAVIDREKILKQLGDNRDQQEPFDVAVKKQGNVMQGAQESGGLVGRIILAILLVTAISRRNLLRLFLIPGLIMLPLTYWMFYKHSAVEMQWGIFVCGLLIVAQFSYFGEYLPRVFPLHLRGTGGSFATNVGGRMLGTSAALLTTNIIAPMAGAKSTFDQVAIAAGIVGTAVFAIALVLTFLLPEPKAEPVETTVESKSTVASR</sequence>
<feature type="transmembrane region" description="Helical" evidence="5">
    <location>
        <begin position="9"/>
        <end position="26"/>
    </location>
</feature>
<protein>
    <submittedName>
        <fullName evidence="7">Major facilitator superfamily MFS_1</fullName>
    </submittedName>
</protein>
<dbReference type="AlphaFoldDB" id="B9XQ56"/>
<dbReference type="InterPro" id="IPR020846">
    <property type="entry name" value="MFS_dom"/>
</dbReference>
<keyword evidence="2 5" id="KW-0812">Transmembrane</keyword>
<feature type="domain" description="Major facilitator superfamily (MFS) profile" evidence="6">
    <location>
        <begin position="16"/>
        <end position="564"/>
    </location>
</feature>
<dbReference type="PROSITE" id="PS00216">
    <property type="entry name" value="SUGAR_TRANSPORT_1"/>
    <property type="match status" value="1"/>
</dbReference>
<dbReference type="GO" id="GO:0005886">
    <property type="term" value="C:plasma membrane"/>
    <property type="evidence" value="ECO:0007669"/>
    <property type="project" value="TreeGrafter"/>
</dbReference>
<dbReference type="PANTHER" id="PTHR23508:SF10">
    <property type="entry name" value="CARBOXYLIC ACID TRANSPORTER PROTEIN HOMOLOG"/>
    <property type="match status" value="1"/>
</dbReference>
<reference evidence="7 8" key="1">
    <citation type="journal article" date="2011" name="J. Bacteriol.">
        <title>Genome sequence of 'Pedosphaera parvula' Ellin514, an aerobic Verrucomicrobial isolate from pasture soil.</title>
        <authorList>
            <person name="Kant R."/>
            <person name="van Passel M.W."/>
            <person name="Sangwan P."/>
            <person name="Palva A."/>
            <person name="Lucas S."/>
            <person name="Copeland A."/>
            <person name="Lapidus A."/>
            <person name="Glavina Del Rio T."/>
            <person name="Dalin E."/>
            <person name="Tice H."/>
            <person name="Bruce D."/>
            <person name="Goodwin L."/>
            <person name="Pitluck S."/>
            <person name="Chertkov O."/>
            <person name="Larimer F.W."/>
            <person name="Land M.L."/>
            <person name="Hauser L."/>
            <person name="Brettin T.S."/>
            <person name="Detter J.C."/>
            <person name="Han S."/>
            <person name="de Vos W.M."/>
            <person name="Janssen P.H."/>
            <person name="Smidt H."/>
        </authorList>
    </citation>
    <scope>NUCLEOTIDE SEQUENCE [LARGE SCALE GENOMIC DNA]</scope>
    <source>
        <strain evidence="7 8">Ellin514</strain>
    </source>
</reference>
<feature type="transmembrane region" description="Helical" evidence="5">
    <location>
        <begin position="467"/>
        <end position="484"/>
    </location>
</feature>
<dbReference type="SUPFAM" id="SSF103473">
    <property type="entry name" value="MFS general substrate transporter"/>
    <property type="match status" value="2"/>
</dbReference>
<dbReference type="EMBL" id="ABOX02000051">
    <property type="protein sequence ID" value="EEF58060.1"/>
    <property type="molecule type" value="Genomic_DNA"/>
</dbReference>
<comment type="subcellular location">
    <subcellularLocation>
        <location evidence="1">Membrane</location>
        <topology evidence="1">Multi-pass membrane protein</topology>
    </subcellularLocation>
</comment>
<keyword evidence="8" id="KW-1185">Reference proteome</keyword>
<evidence type="ECO:0000256" key="5">
    <source>
        <dbReference type="SAM" id="Phobius"/>
    </source>
</evidence>
<dbReference type="Pfam" id="PF07690">
    <property type="entry name" value="MFS_1"/>
    <property type="match status" value="1"/>
</dbReference>
<dbReference type="InterPro" id="IPR011701">
    <property type="entry name" value="MFS"/>
</dbReference>
<feature type="transmembrane region" description="Helical" evidence="5">
    <location>
        <begin position="147"/>
        <end position="171"/>
    </location>
</feature>
<feature type="transmembrane region" description="Helical" evidence="5">
    <location>
        <begin position="89"/>
        <end position="108"/>
    </location>
</feature>
<dbReference type="InterPro" id="IPR005829">
    <property type="entry name" value="Sugar_transporter_CS"/>
</dbReference>
<dbReference type="Proteomes" id="UP000003688">
    <property type="component" value="Unassembled WGS sequence"/>
</dbReference>
<dbReference type="OrthoDB" id="183263at2"/>
<evidence type="ECO:0000313" key="8">
    <source>
        <dbReference type="Proteomes" id="UP000003688"/>
    </source>
</evidence>
<name>B9XQ56_PEDPL</name>
<dbReference type="PANTHER" id="PTHR23508">
    <property type="entry name" value="CARBOXYLIC ACID TRANSPORTER PROTEIN HOMOLOG"/>
    <property type="match status" value="1"/>
</dbReference>
<dbReference type="GO" id="GO:0046943">
    <property type="term" value="F:carboxylic acid transmembrane transporter activity"/>
    <property type="evidence" value="ECO:0007669"/>
    <property type="project" value="TreeGrafter"/>
</dbReference>
<keyword evidence="3 5" id="KW-1133">Transmembrane helix</keyword>
<evidence type="ECO:0000313" key="7">
    <source>
        <dbReference type="EMBL" id="EEF58060.1"/>
    </source>
</evidence>